<dbReference type="RefSeq" id="WP_100289404.1">
    <property type="nucleotide sequence ID" value="NZ_PHHA01000021.1"/>
</dbReference>
<evidence type="ECO:0000313" key="1">
    <source>
        <dbReference type="EMBL" id="PJG84833.1"/>
    </source>
</evidence>
<sequence>MLDSLWEESNRLISQEKYQEAIDLLMPIWSKNLDDVEIITQIATAMIYTNIDTSLYLIEGVLQMDPDYGYAYYIHGVALERLGKMDLASFAFEKAIKLSLHIYQCLEKYVMHSN</sequence>
<dbReference type="InterPro" id="IPR019734">
    <property type="entry name" value="TPR_rpt"/>
</dbReference>
<organism evidence="1 2">
    <name type="scientific">Conservatibacter flavescens</name>
    <dbReference type="NCBI Taxonomy" id="28161"/>
    <lineage>
        <taxon>Bacteria</taxon>
        <taxon>Pseudomonadati</taxon>
        <taxon>Pseudomonadota</taxon>
        <taxon>Gammaproteobacteria</taxon>
        <taxon>Pasteurellales</taxon>
        <taxon>Pasteurellaceae</taxon>
        <taxon>Conservatibacter</taxon>
    </lineage>
</organism>
<dbReference type="EMBL" id="PHHA01000021">
    <property type="protein sequence ID" value="PJG84833.1"/>
    <property type="molecule type" value="Genomic_DNA"/>
</dbReference>
<keyword evidence="2" id="KW-1185">Reference proteome</keyword>
<dbReference type="InterPro" id="IPR011990">
    <property type="entry name" value="TPR-like_helical_dom_sf"/>
</dbReference>
<proteinExistence type="predicted"/>
<dbReference type="Proteomes" id="UP000229329">
    <property type="component" value="Unassembled WGS sequence"/>
</dbReference>
<dbReference type="Pfam" id="PF13181">
    <property type="entry name" value="TPR_8"/>
    <property type="match status" value="1"/>
</dbReference>
<dbReference type="SUPFAM" id="SSF48452">
    <property type="entry name" value="TPR-like"/>
    <property type="match status" value="1"/>
</dbReference>
<evidence type="ECO:0000313" key="2">
    <source>
        <dbReference type="Proteomes" id="UP000229329"/>
    </source>
</evidence>
<dbReference type="AlphaFoldDB" id="A0A2M8S104"/>
<name>A0A2M8S104_9PAST</name>
<comment type="caution">
    <text evidence="1">The sequence shown here is derived from an EMBL/GenBank/DDBJ whole genome shotgun (WGS) entry which is preliminary data.</text>
</comment>
<dbReference type="Gene3D" id="1.25.40.10">
    <property type="entry name" value="Tetratricopeptide repeat domain"/>
    <property type="match status" value="1"/>
</dbReference>
<reference evidence="1 2" key="1">
    <citation type="submission" date="2017-11" db="EMBL/GenBank/DDBJ databases">
        <title>Reclassification of Bisgaard taxon 7 as Conservatibacter flavescens gen. nov., sp. nov.</title>
        <authorList>
            <person name="Christensen H."/>
        </authorList>
    </citation>
    <scope>NUCLEOTIDE SEQUENCE [LARGE SCALE GENOMIC DNA]</scope>
    <source>
        <strain evidence="1 2">7_4</strain>
    </source>
</reference>
<dbReference type="OrthoDB" id="509324at2"/>
<gene>
    <name evidence="1" type="ORF">CVP05_09870</name>
</gene>
<protein>
    <submittedName>
        <fullName evidence="1">Uncharacterized protein</fullName>
    </submittedName>
</protein>
<accession>A0A2M8S104</accession>